<dbReference type="AlphaFoldDB" id="H8Z1M0"/>
<dbReference type="EMBL" id="JH603169">
    <property type="protein sequence ID" value="EIC21465.1"/>
    <property type="molecule type" value="Genomic_DNA"/>
</dbReference>
<reference evidence="2" key="1">
    <citation type="submission" date="2011-06" db="EMBL/GenBank/DDBJ databases">
        <authorList>
            <consortium name="US DOE Joint Genome Institute (JGI-PGF)"/>
            <person name="Lucas S."/>
            <person name="Han J."/>
            <person name="Lapidus A."/>
            <person name="Cheng J.-F."/>
            <person name="Goodwin L."/>
            <person name="Pitluck S."/>
            <person name="Peters L."/>
            <person name="Land M.L."/>
            <person name="Hauser L."/>
            <person name="Vogl K."/>
            <person name="Liu Z."/>
            <person name="Overmann J."/>
            <person name="Frigaard N.-U."/>
            <person name="Bryant D.A."/>
            <person name="Woyke T.J."/>
        </authorList>
    </citation>
    <scope>NUCLEOTIDE SEQUENCE [LARGE SCALE GENOMIC DNA]</scope>
    <source>
        <strain evidence="2">970</strain>
    </source>
</reference>
<organism evidence="1 2">
    <name type="scientific">Thiorhodovibrio frisius</name>
    <dbReference type="NCBI Taxonomy" id="631362"/>
    <lineage>
        <taxon>Bacteria</taxon>
        <taxon>Pseudomonadati</taxon>
        <taxon>Pseudomonadota</taxon>
        <taxon>Gammaproteobacteria</taxon>
        <taxon>Chromatiales</taxon>
        <taxon>Chromatiaceae</taxon>
        <taxon>Thiorhodovibrio</taxon>
    </lineage>
</organism>
<sequence>MASELRYQLATESIKLKIEGGLMANPSVGAFYEAVVKDETKKEQLIKLGEAHSPREMDKQQILDFLDKHMVPLAKEMGFEITANDIFSFSYELPKESDSGKLSKEELDAVAGGASIYVGSFCLGIGATFIAAGSKLCFGFGT</sequence>
<name>H8Z1M0_9GAMM</name>
<gene>
    <name evidence="1" type="ORF">Thi970DRAFT_01675</name>
</gene>
<accession>H8Z1M0</accession>
<protein>
    <submittedName>
        <fullName evidence="1">Uncharacterized protein</fullName>
    </submittedName>
</protein>
<dbReference type="RefSeq" id="WP_009148050.1">
    <property type="nucleotide sequence ID" value="NZ_CP121471.1"/>
</dbReference>
<dbReference type="Proteomes" id="UP000002964">
    <property type="component" value="Unassembled WGS sequence"/>
</dbReference>
<proteinExistence type="predicted"/>
<evidence type="ECO:0000313" key="1">
    <source>
        <dbReference type="EMBL" id="EIC21465.1"/>
    </source>
</evidence>
<reference evidence="1 2" key="2">
    <citation type="submission" date="2011-11" db="EMBL/GenBank/DDBJ databases">
        <authorList>
            <consortium name="US DOE Joint Genome Institute"/>
            <person name="Lucas S."/>
            <person name="Han J."/>
            <person name="Lapidus A."/>
            <person name="Cheng J.-F."/>
            <person name="Goodwin L."/>
            <person name="Pitluck S."/>
            <person name="Peters L."/>
            <person name="Ovchinnikova G."/>
            <person name="Zhang X."/>
            <person name="Detter J.C."/>
            <person name="Han C."/>
            <person name="Tapia R."/>
            <person name="Land M."/>
            <person name="Hauser L."/>
            <person name="Kyrpides N."/>
            <person name="Ivanova N."/>
            <person name="Pagani I."/>
            <person name="Vogl K."/>
            <person name="Liu Z."/>
            <person name="Overmann J."/>
            <person name="Frigaard N.-U."/>
            <person name="Bryant D."/>
            <person name="Woyke T."/>
        </authorList>
    </citation>
    <scope>NUCLEOTIDE SEQUENCE [LARGE SCALE GENOMIC DNA]</scope>
    <source>
        <strain evidence="1 2">970</strain>
    </source>
</reference>
<dbReference type="HOGENOM" id="CLU_1814931_0_0_6"/>
<evidence type="ECO:0000313" key="2">
    <source>
        <dbReference type="Proteomes" id="UP000002964"/>
    </source>
</evidence>
<keyword evidence="2" id="KW-1185">Reference proteome</keyword>